<dbReference type="Proteomes" id="UP000264179">
    <property type="component" value="Unassembled WGS sequence"/>
</dbReference>
<sequence length="209" mass="23876">MPKLSHWTDTVPLLGLLTVAFFAGCLTGRKFVDVDWETLLTGILAVGAGAFALGAARIQISHQKAERRSQIEREELLDHTNFLQDMEIFILELKNTCKHVLNSKDKEIQADLLEQYYEIFFPNSMPLKPATTNEDISFRYNQIRLGYRMLNRQLATVAVLKTSICKQESFQASLHKNAGTLHKVCAQFPKSDLVFPIEEENNRKEKYKA</sequence>
<keyword evidence="1" id="KW-0812">Transmembrane</keyword>
<organism evidence="2 5">
    <name type="scientific">Thalassospira lucentensis</name>
    <dbReference type="NCBI Taxonomy" id="168935"/>
    <lineage>
        <taxon>Bacteria</taxon>
        <taxon>Pseudomonadati</taxon>
        <taxon>Pseudomonadota</taxon>
        <taxon>Alphaproteobacteria</taxon>
        <taxon>Rhodospirillales</taxon>
        <taxon>Thalassospiraceae</taxon>
        <taxon>Thalassospira</taxon>
    </lineage>
</organism>
<evidence type="ECO:0000313" key="3">
    <source>
        <dbReference type="EMBL" id="HCW67198.1"/>
    </source>
</evidence>
<gene>
    <name evidence="2" type="ORF">DEF21_03810</name>
    <name evidence="3" type="ORF">DHR80_08295</name>
</gene>
<name>A0A358HPA5_9PROT</name>
<dbReference type="Proteomes" id="UP000264753">
    <property type="component" value="Unassembled WGS sequence"/>
</dbReference>
<dbReference type="EMBL" id="DPOP01000072">
    <property type="protein sequence ID" value="HCW67198.1"/>
    <property type="molecule type" value="Genomic_DNA"/>
</dbReference>
<keyword evidence="1" id="KW-1133">Transmembrane helix</keyword>
<evidence type="ECO:0000256" key="1">
    <source>
        <dbReference type="SAM" id="Phobius"/>
    </source>
</evidence>
<dbReference type="PROSITE" id="PS51257">
    <property type="entry name" value="PROKAR_LIPOPROTEIN"/>
    <property type="match status" value="1"/>
</dbReference>
<dbReference type="RefSeq" id="WP_276651500.1">
    <property type="nucleotide sequence ID" value="NZ_DOOG01000032.1"/>
</dbReference>
<evidence type="ECO:0000313" key="4">
    <source>
        <dbReference type="Proteomes" id="UP000264179"/>
    </source>
</evidence>
<reference evidence="4 5" key="1">
    <citation type="journal article" date="2018" name="Nat. Biotechnol.">
        <title>A standardized bacterial taxonomy based on genome phylogeny substantially revises the tree of life.</title>
        <authorList>
            <person name="Parks D.H."/>
            <person name="Chuvochina M."/>
            <person name="Waite D.W."/>
            <person name="Rinke C."/>
            <person name="Skarshewski A."/>
            <person name="Chaumeil P.A."/>
            <person name="Hugenholtz P."/>
        </authorList>
    </citation>
    <scope>NUCLEOTIDE SEQUENCE [LARGE SCALE GENOMIC DNA]</scope>
    <source>
        <strain evidence="2">UBA8707</strain>
        <strain evidence="3">UBA9881</strain>
    </source>
</reference>
<dbReference type="AlphaFoldDB" id="A0A358HPA5"/>
<protein>
    <recommendedName>
        <fullName evidence="6">DUF4760 domain-containing protein</fullName>
    </recommendedName>
</protein>
<keyword evidence="1" id="KW-0472">Membrane</keyword>
<evidence type="ECO:0000313" key="5">
    <source>
        <dbReference type="Proteomes" id="UP000264753"/>
    </source>
</evidence>
<evidence type="ECO:0008006" key="6">
    <source>
        <dbReference type="Google" id="ProtNLM"/>
    </source>
</evidence>
<evidence type="ECO:0000313" key="2">
    <source>
        <dbReference type="EMBL" id="HBU97018.1"/>
    </source>
</evidence>
<feature type="transmembrane region" description="Helical" evidence="1">
    <location>
        <begin position="38"/>
        <end position="58"/>
    </location>
</feature>
<dbReference type="EMBL" id="DOOG01000032">
    <property type="protein sequence ID" value="HBU97018.1"/>
    <property type="molecule type" value="Genomic_DNA"/>
</dbReference>
<accession>A0A358HPA5</accession>
<proteinExistence type="predicted"/>
<comment type="caution">
    <text evidence="2">The sequence shown here is derived from an EMBL/GenBank/DDBJ whole genome shotgun (WGS) entry which is preliminary data.</text>
</comment>